<sequence length="4419" mass="502115">MSIFSNKKSLFNLRSNYALENRNCGTKKRSTGGRSKKAVFFRANPSASFYKKSKINNFYRKGSLCLDVLNLKTALNNFLEHSPYFHQFPLLLKALPLPVPLLLRTPLLVEGRSNPSFSGKEGRSGTGKEGSRGLEGQASSAAYKSVAFSSWLKKITVYSNAIKISSKATKMIKEPFWNQCFDKNRLKNFVLWFLATYGEYRTVELIEQFKNIGFEYATKAGISLGIDDLKIPPKKSFLILDAEKNTHSALNKYNRGEITGVERFQKMIDTWHRTSEILKQEVIDYFELTDTLNPVYMMAFSGARGNISQVRQLVGMRGLMANPQGQILDFPIRSNFREGLSLTEYIISTYGARKGIVDTALRTANAGYLTRRLVDVAQHVIVSNFDCGTRRGIFLNDMKEGNKVLYSLQNRLIGRVLGKDVNMNSDALSSPFWKEAAYKEPLTKKPIPFPILPEGDGPLKLEAFKEEKKEYNKKSELIGVKGPVYYPSSTVGARNVEISKDLAIKLCKISNKIFVRSTLTCETIKSVCQLCYGWSLAQGNLVSIGEAVGVVAAQSIGEPGTQLTMRTFHTGGVFSGDITDQIKALYNGIVHYLEPIAGTLIRTPEGKIAFLTKTEGFIEVIGNSVIASLATSQTKELQSISETSKRSNVAFLPVPLLLRTPLRGRSNPSDGKEGLLLPRRGVRSKSGTGFKKNFYTVAYKSATLYKKLLIKNSNYYLSYPSSRGRSKKGMRSVAKKLLAFKSVLLEVFSSFLSVAKRSLEAFSLEMKKSVSSSFFFVRSNYLKEEVAASKAKKIYKIPSYTLLFVRHGEHVFEKQVIAQISNISRQRSKRDDAEFIINSEIEGEFYSIKLNLLEKRVGPKSPSSVQKTLENNTNSTYFFKHEASDWGYAWILAGKVYQLPVLSQFFPQPGDFINRQSLMNQIQFKATNHGGDVGFLETRFNYSKPLSLLSGSAATQSGSYEVAALKKAYQSGEAAWSGSLDNIILNKPVLFLEINKTIFKKIGYFLTLPSYPFLNFLFLSSYKSYAAVNTPGGYDMLINNLEFFKALPSASYAFIRSATLLSSAYKHLLNTSKASPFLIPFPILPEGDGLKKKEKIYYPSPTGRIDDLVEEVDFYKCLEVFSVAKRSLEAAKGVKKNFYKKQKLFITSNDLLFTPTSFNSLTPLPFSNSKKTKQSLKFSAKLAMSPSSNSKSKTSSANWSQNLSIFMEWFPHKNHEITTAGAFICDSKTLKAISYTPSMWPTKITLFKSDFQKLRLLPYTSSGRRRRKSCLKRKSYLKLIKAFKKAYFLYESFFLKSLLEALKKTNLSFLKQLNSKGLKKASFGQLSLLPLKNVRGRSLSFWKKLLLKAFSKPRRGSLAFFSSAYQVKLLYATKWHSCLNKLSPIPSLPLFAKKWQEGVVGDPNLLKPLYKVGLNFSMQPKIFFKNLITSKSYQKKTPKQLRCFWKCFFVINPYLKKEVSKVLPIKEYGSSLQKKNLQLNMLMKNKPYFFQKFHLEAYIHAQRENLLKNVTHDKFFWISRQFYEIPKERLKKSIQTMASPVPLGQASLARPGVKVFHHYGALDTSSKSVNTWLGELEKNRQGKRQPIFKDFDGFLQIALIMNDKSKSLNKIKIPKLSTLRKTNQHFLKQRSCLKVAEGSLKKEKTNSFFCVYPVKKEKILTLKALLLEAASFFPFLCHSFLLCLKPKEGAAQAKKEVGDGDKLRSHIKHFIGTSTPTPPTPPYNKGNKGGVAEEGLEGYNNKILSLVWNMPVLRKKLTNKRFTYNKNCFISYKKKKLFLSLEAFSFFAIINSNSFKKTLKQNKEYAKPIYQLPLSLPGEWKVKSVKGSITPKIPKNSLKKKDKLISRIYSNVALSLYVDNDSKILKKATRSLNFLEKSPYTYISFPTKLLTSVCSPATSTQKKWGVRQGEDGVLHNSRSLAKQVKNLYLDPSANFKFYKISYNLRIALYPHHLKKIKKNLAFSYQKKTPKQLLPSEGKAAKRLFKRLVPSSYFFLPVVEEEEERAAFGRSRRFFALSCFWKSFFSYKKLKKKKLLQSYASVFLPLLPSDGTPKAVHFLGDKQQSCLEKTLRSGTDEKSGDFFQKLRLLPSSRVKSCLVRAALSKNKETFFNVYCLQNLQSRIKYLLCFPTLTIHPSLKKQALPYNNKAKKEGIGLGVAFNKKKRSDKSLAITIKKGWLYLPFDNSNSYSNQKIETTYGGNFNNSYAKDSKSIINSGHLFIHDLIFDNNIYFEQLCCKFNTISCGEPLYPSFSNAEQGGYGMSNIEVSYFLRKAWAKPLLKASKSSAFKIGKKLLEAYRRKLSSFNKFFQPLKACAAPLPLDTSSKSSKAAWLGFKLPLDTSLGFKLLINNTVHNLLKYACANNIRKRLQKLCFCSSVAFLPVPLLLRTPLRGRSNPSDGKEGLLLPRRGVRSKSGTGFKKAFYTAALLKNPLKATPSGLYEVAALRIKKNLQKQLKAKKLLKTYPGEAFRSFKRLKKSYQNKQLKISQRSCTSCLVFSWVSFNYTAKQLLASFSNTVSKQIDPSPFSPSGRIRKGIRKSGGAALLGHFFQKQQSCLVRQALKNNIKKPAPFESRIPFWNSGCKASLDTSSKSGKAAWLGKLLTKKYAFSKQLISQKIKDNFSKQLRCYDTKIDYNFSLKTNQKIWVTNQKCRYKNRTFNPLLSSAATKTKLPLLKVQRSWPKKHSFLDPSPSGRRRRRIIKSPSPSVKRRKIRKGIRKGYLKLIQAKPLEALEALIAKKNKKLFPSASFLDKFFYNVQAEGIKRPAASNSRAKNMILIQKVLEVTLDDPIDYKNEIVQLYKKSSDSVITESIDFLTSGLLGKKVFLFHSLKKDRLASIFPTYSLPFSLYRKREIESEAITLKPFSPMIQPDLKVDIAYGSQRIVGRKNRELQVSKIDKLVGLGWEHVYNYEKFKNNISFFSKKIYVWQSINKPKLNCLIKKPNCTTIIQLRKNKAYNSLIIKHKFSSFFLNKQKKAKKHSRHFHTLILKLKNAFFKLKSFLFLDGNSLLTLKKIFSLKIKTWSYNNPFSNFDFGEKTKLGKVKRNGLIKTSFYNYKNLKLKLKSNLLFISWFKNISKKNQLELLPKAASFQASLSVNTFGSSDALLKNPILKKALKNNTVIFKKSINTNPLLIGYNLPYGVDLYFNLPNVHLNSKNNPSSKSSSFPYLKEEVAAWAQSSGLYAFAFGNKKVANLRNCLLLNKKAKKHSSFFKKLKAKIRKKSFLKGSFFIKDNFFPIIHREQRSCYSKTLLNLALIKRQFAFMFAQPCFSFFLVNFFPSANFKSLFIALESLPPSPFAKRKVKGMKSEVPISKYTLKAKSFLKAFSLYKERKMLFNSAKLQAKKLRGSYQAASFQASLSVNTFGSSDALLLEEVRFNKNLKNQMSKLPFRNLENKFLKEPLVKKNNLLFMLRGKATSQGFALRKTTSNKVLKCKTFFPITHPPRGLIIGKLFFTFSSNKDKLLNCSSFPYGEEVAPFYANKFISSNPFIKSSSLSSFEGEFIKTMLLPSQPLAAKPQIFHKQHSSLDKKLKKILPFLPVPHLEGKEGLLLPSSRGVRSKSGTDDKSGSYQVLTLLEEVAALSRFFSKQLRCYRSFYPFFQKLRLLPSTSSGRKSCLGIRRVAKKISGKTFRERKQKKFFQVAYAASKTKQLFTLLEGRSLSFWNKFFLKGKNGYKESLVKSQGGLVAFFKELGLSSTYGARGISEQTVGPSSLILTKQNLISFSFNRKNHISNINIFSKQLPSKKTFKKASLDTSSKSVNTWLGKLKSYAACIKSKQLKKSGAFLTSAIPYWKEEVRCLENNILDQLRINAFYKIARDNLSKELIIQAYKYNNILIKMEKAGNEAKGSSLKYSPVNVTLPPVPLLALSYSPSFALPPKGVEWRGKSYLKLIQAKPLEVKPLEDFLQKKVSSVAAYKGNNRMDSEAESKGNFQKNKASLFFSYKRKSKAILRQALEAKKKISSKKPLEKNSFINDLSSSAAYLILKRKVFKINGLVAGLPKQKGISLFKNKLSLGEFFVYGDKILPARINNSSYFNLLLKSLFINLHFQKQQSCLKQLLKKASKHQTLFRKSYFQKLRLLPSSSGRRRRKSCLKLKSKALKVLIGKQLIQKVGQRCWPKENKNLKDFFFKNRGSYEVAANLGRSRFLIRQATYSGLFKATSNFKSVAIPVSGQIIHINRNKITLRRAQPIFISPKSILHVYDGSFVKNNEPVMTLTYQRLKTGDIVQGIPKVEQYFEARITKQGRLYIDCLPNLLKGLFKRYRYQLPLERAVRQSFYKIQQIIVDGVLRVYRSQGVTIADKHLEVIVKQMTSKVKIINGAQTGFFPGEIIDLQFVERVNQTLMKKIQYEPLILGITRAALEVDSFLSAASFQQTTRVLSLAAIEKKKDFLKGLKENILLGNLMPAGTGYLVYLEDISFLN</sequence>
<protein>
    <recommendedName>
        <fullName evidence="8">DNA-directed RNA polymerase subunit beta''</fullName>
        <ecNumber evidence="8">2.7.7.6</ecNumber>
    </recommendedName>
    <alternativeName>
        <fullName evidence="8">PEP</fullName>
    </alternativeName>
    <alternativeName>
        <fullName evidence="8">Plastid-encoded RNA polymerase subunit beta''</fullName>
        <shortName evidence="8">RNA polymerase subunit beta''</shortName>
    </alternativeName>
</protein>
<dbReference type="GO" id="GO:0000428">
    <property type="term" value="C:DNA-directed RNA polymerase complex"/>
    <property type="evidence" value="ECO:0007669"/>
    <property type="project" value="UniProtKB-KW"/>
</dbReference>
<dbReference type="Gene3D" id="1.10.150.390">
    <property type="match status" value="1"/>
</dbReference>
<evidence type="ECO:0000256" key="8">
    <source>
        <dbReference type="HAMAP-Rule" id="MF_01324"/>
    </source>
</evidence>
<gene>
    <name evidence="8 12" type="primary">rpoC2</name>
</gene>
<keyword evidence="1 8" id="KW-0240">DNA-directed RNA polymerase</keyword>
<dbReference type="Pfam" id="PF05000">
    <property type="entry name" value="RNA_pol_Rpb1_4"/>
    <property type="match status" value="1"/>
</dbReference>
<evidence type="ECO:0000256" key="2">
    <source>
        <dbReference type="ARBA" id="ARBA00022640"/>
    </source>
</evidence>
<comment type="catalytic activity">
    <reaction evidence="8">
        <text>RNA(n) + a ribonucleoside 5'-triphosphate = RNA(n+1) + diphosphate</text>
        <dbReference type="Rhea" id="RHEA:21248"/>
        <dbReference type="Rhea" id="RHEA-COMP:14527"/>
        <dbReference type="Rhea" id="RHEA-COMP:17342"/>
        <dbReference type="ChEBI" id="CHEBI:33019"/>
        <dbReference type="ChEBI" id="CHEBI:61557"/>
        <dbReference type="ChEBI" id="CHEBI:140395"/>
        <dbReference type="EC" id="2.7.7.6"/>
    </reaction>
</comment>
<comment type="function">
    <text evidence="8">DNA-dependent RNA polymerase catalyzes the transcription of DNA into RNA using the four ribonucleoside triphosphates as substrates.</text>
</comment>
<geneLocation type="chloroplast" evidence="12"/>
<evidence type="ECO:0000313" key="12">
    <source>
        <dbReference type="EMBL" id="ALO21229.1"/>
    </source>
</evidence>
<name>A0A0S2IDF1_9CHLO</name>
<evidence type="ECO:0000256" key="9">
    <source>
        <dbReference type="SAM" id="MobiDB-lite"/>
    </source>
</evidence>
<reference evidence="12" key="1">
    <citation type="journal article" date="2015" name="BMC Evol. Biol.">
        <title>Chloroplast phylogenomic analysis of chlorophyte green algae identifies a novel lineage sister to the Sphaeropleales (Chlorophyceae).</title>
        <authorList>
            <person name="Lemieux C."/>
            <person name="Vincent A.T."/>
            <person name="Labarre A."/>
            <person name="Otis C."/>
            <person name="Turmel M."/>
        </authorList>
    </citation>
    <scope>NUCLEOTIDE SEQUENCE</scope>
</reference>
<evidence type="ECO:0000259" key="11">
    <source>
        <dbReference type="Pfam" id="PF05000"/>
    </source>
</evidence>
<dbReference type="InterPro" id="IPR038120">
    <property type="entry name" value="Rpb1_funnel_sf"/>
</dbReference>
<dbReference type="SUPFAM" id="SSF64484">
    <property type="entry name" value="beta and beta-prime subunits of DNA dependent RNA-polymerase"/>
    <property type="match status" value="1"/>
</dbReference>
<dbReference type="GO" id="GO:0009507">
    <property type="term" value="C:chloroplast"/>
    <property type="evidence" value="ECO:0007669"/>
    <property type="project" value="UniProtKB-SubCell"/>
</dbReference>
<accession>A0A0S2IDF1</accession>
<evidence type="ECO:0000256" key="4">
    <source>
        <dbReference type="ARBA" id="ARBA00022695"/>
    </source>
</evidence>
<evidence type="ECO:0000259" key="10">
    <source>
        <dbReference type="Pfam" id="PF04998"/>
    </source>
</evidence>
<feature type="domain" description="RNA polymerase Rpb1" evidence="11">
    <location>
        <begin position="258"/>
        <end position="329"/>
    </location>
</feature>
<feature type="binding site" evidence="8">
    <location>
        <position position="387"/>
    </location>
    <ligand>
        <name>Zn(2+)</name>
        <dbReference type="ChEBI" id="CHEBI:29105"/>
    </ligand>
</feature>
<feature type="region of interest" description="Disordered" evidence="9">
    <location>
        <begin position="114"/>
        <end position="134"/>
    </location>
</feature>
<keyword evidence="2 12" id="KW-0934">Plastid</keyword>
<evidence type="ECO:0000256" key="3">
    <source>
        <dbReference type="ARBA" id="ARBA00022679"/>
    </source>
</evidence>
<dbReference type="InterPro" id="IPR012756">
    <property type="entry name" value="DNA-dir_RpoC2_beta_pp"/>
</dbReference>
<evidence type="ECO:0000256" key="7">
    <source>
        <dbReference type="ARBA" id="ARBA00023163"/>
    </source>
</evidence>
<dbReference type="CDD" id="cd02655">
    <property type="entry name" value="RNAP_beta'_C"/>
    <property type="match status" value="1"/>
</dbReference>
<comment type="subcellular location">
    <subcellularLocation>
        <location evidence="8">Plastid</location>
        <location evidence="8">Chloroplast</location>
    </subcellularLocation>
</comment>
<evidence type="ECO:0000256" key="6">
    <source>
        <dbReference type="ARBA" id="ARBA00022833"/>
    </source>
</evidence>
<feature type="binding site" evidence="8">
    <location>
        <position position="528"/>
    </location>
    <ligand>
        <name>Zn(2+)</name>
        <dbReference type="ChEBI" id="CHEBI:29105"/>
    </ligand>
</feature>
<dbReference type="HAMAP" id="MF_01324">
    <property type="entry name" value="RNApol_bact_RpoC2"/>
    <property type="match status" value="1"/>
</dbReference>
<dbReference type="Gene3D" id="1.10.274.100">
    <property type="entry name" value="RNA polymerase Rpb1, domain 3"/>
    <property type="match status" value="1"/>
</dbReference>
<keyword evidence="5 8" id="KW-0479">Metal-binding</keyword>
<organism evidence="12">
    <name type="scientific">Chloromonas radiata</name>
    <dbReference type="NCBI Taxonomy" id="47907"/>
    <lineage>
        <taxon>Eukaryota</taxon>
        <taxon>Viridiplantae</taxon>
        <taxon>Chlorophyta</taxon>
        <taxon>core chlorophytes</taxon>
        <taxon>Chlorophyceae</taxon>
        <taxon>CS clade</taxon>
        <taxon>Chlamydomonadales</taxon>
        <taxon>Chlamydomonadaceae</taxon>
        <taxon>Chloromonadinia</taxon>
        <taxon>Chloromonas</taxon>
    </lineage>
</organism>
<feature type="binding site" evidence="8">
    <location>
        <position position="521"/>
    </location>
    <ligand>
        <name>Zn(2+)</name>
        <dbReference type="ChEBI" id="CHEBI:29105"/>
    </ligand>
</feature>
<dbReference type="InterPro" id="IPR007083">
    <property type="entry name" value="RNA_pol_Rpb1_4"/>
</dbReference>
<dbReference type="Pfam" id="PF04998">
    <property type="entry name" value="RNA_pol_Rpb1_5"/>
    <property type="match status" value="2"/>
</dbReference>
<keyword evidence="12" id="KW-0150">Chloroplast</keyword>
<dbReference type="EC" id="2.7.7.6" evidence="8"/>
<dbReference type="InterPro" id="IPR045867">
    <property type="entry name" value="DNA-dir_RpoC_beta_prime"/>
</dbReference>
<evidence type="ECO:0000256" key="1">
    <source>
        <dbReference type="ARBA" id="ARBA00022478"/>
    </source>
</evidence>
<dbReference type="EMBL" id="KT625009">
    <property type="protein sequence ID" value="ALO21229.1"/>
    <property type="molecule type" value="Genomic_DNA"/>
</dbReference>
<comment type="similarity">
    <text evidence="8">Belongs to the RNA polymerase beta' chain family. RpoC2 subfamily.</text>
</comment>
<dbReference type="PANTHER" id="PTHR19376:SF68">
    <property type="entry name" value="DNA-DIRECTED RNA POLYMERASE SUBUNIT BETA"/>
    <property type="match status" value="1"/>
</dbReference>
<dbReference type="Gene3D" id="1.10.132.30">
    <property type="match status" value="1"/>
</dbReference>
<feature type="binding site" evidence="8">
    <location>
        <position position="531"/>
    </location>
    <ligand>
        <name>Zn(2+)</name>
        <dbReference type="ChEBI" id="CHEBI:29105"/>
    </ligand>
</feature>
<comment type="subunit">
    <text evidence="8">In plastids the minimal PEP RNA polymerase catalytic core is composed of four subunits: alpha, beta, beta', and beta''. When a (nuclear-encoded) sigma factor is associated with the core the holoenzyme is formed, which can initiate transcription.</text>
</comment>
<keyword evidence="3 8" id="KW-0808">Transferase</keyword>
<keyword evidence="4 8" id="KW-0548">Nucleotidyltransferase</keyword>
<dbReference type="GO" id="GO:0006351">
    <property type="term" value="P:DNA-templated transcription"/>
    <property type="evidence" value="ECO:0007669"/>
    <property type="project" value="UniProtKB-UniRule"/>
</dbReference>
<comment type="cofactor">
    <cofactor evidence="8">
        <name>Zn(2+)</name>
        <dbReference type="ChEBI" id="CHEBI:29105"/>
    </cofactor>
    <text evidence="8">Binds 1 Zn(2+) ion per subunit.</text>
</comment>
<dbReference type="InterPro" id="IPR007081">
    <property type="entry name" value="RNA_pol_Rpb1_5"/>
</dbReference>
<feature type="domain" description="RNA polymerase Rpb1" evidence="10">
    <location>
        <begin position="4277"/>
        <end position="4322"/>
    </location>
</feature>
<keyword evidence="7 8" id="KW-0804">Transcription</keyword>
<dbReference type="PANTHER" id="PTHR19376">
    <property type="entry name" value="DNA-DIRECTED RNA POLYMERASE"/>
    <property type="match status" value="1"/>
</dbReference>
<dbReference type="GO" id="GO:0008270">
    <property type="term" value="F:zinc ion binding"/>
    <property type="evidence" value="ECO:0007669"/>
    <property type="project" value="UniProtKB-UniRule"/>
</dbReference>
<evidence type="ECO:0000256" key="5">
    <source>
        <dbReference type="ARBA" id="ARBA00022723"/>
    </source>
</evidence>
<dbReference type="GO" id="GO:0003899">
    <property type="term" value="F:DNA-directed RNA polymerase activity"/>
    <property type="evidence" value="ECO:0007669"/>
    <property type="project" value="UniProtKB-UniRule"/>
</dbReference>
<dbReference type="InterPro" id="IPR042102">
    <property type="entry name" value="RNA_pol_Rpb1_3_sf"/>
</dbReference>
<feature type="domain" description="RNA polymerase Rpb1" evidence="10">
    <location>
        <begin position="339"/>
        <end position="608"/>
    </location>
</feature>
<keyword evidence="6 8" id="KW-0862">Zinc</keyword>
<dbReference type="GO" id="GO:0003677">
    <property type="term" value="F:DNA binding"/>
    <property type="evidence" value="ECO:0007669"/>
    <property type="project" value="UniProtKB-UniRule"/>
</dbReference>
<proteinExistence type="inferred from homology"/>
<dbReference type="Gene3D" id="1.10.1790.20">
    <property type="match status" value="1"/>
</dbReference>